<proteinExistence type="predicted"/>
<reference evidence="1 2" key="1">
    <citation type="submission" date="2019-06" db="EMBL/GenBank/DDBJ databases">
        <title>Sorghum-associated microbial communities from plants grown in Nebraska, USA.</title>
        <authorList>
            <person name="Schachtman D."/>
        </authorList>
    </citation>
    <scope>NUCLEOTIDE SEQUENCE [LARGE SCALE GENOMIC DNA]</scope>
    <source>
        <strain evidence="1 2">1225</strain>
    </source>
</reference>
<dbReference type="EMBL" id="VIWP01000004">
    <property type="protein sequence ID" value="TWF52783.1"/>
    <property type="molecule type" value="Genomic_DNA"/>
</dbReference>
<gene>
    <name evidence="1" type="ORF">FHW37_10449</name>
</gene>
<comment type="caution">
    <text evidence="1">The sequence shown here is derived from an EMBL/GenBank/DDBJ whole genome shotgun (WGS) entry which is preliminary data.</text>
</comment>
<dbReference type="AlphaFoldDB" id="A0A561QQW5"/>
<accession>A0A561QQW5</accession>
<name>A0A561QQW5_9HYPH</name>
<dbReference type="Proteomes" id="UP000320653">
    <property type="component" value="Unassembled WGS sequence"/>
</dbReference>
<organism evidence="1 2">
    <name type="scientific">Neorhizobium alkalisoli</name>
    <dbReference type="NCBI Taxonomy" id="528178"/>
    <lineage>
        <taxon>Bacteria</taxon>
        <taxon>Pseudomonadati</taxon>
        <taxon>Pseudomonadota</taxon>
        <taxon>Alphaproteobacteria</taxon>
        <taxon>Hyphomicrobiales</taxon>
        <taxon>Rhizobiaceae</taxon>
        <taxon>Rhizobium/Agrobacterium group</taxon>
        <taxon>Neorhizobium</taxon>
    </lineage>
</organism>
<protein>
    <submittedName>
        <fullName evidence="1">Uncharacterized protein</fullName>
    </submittedName>
</protein>
<evidence type="ECO:0000313" key="2">
    <source>
        <dbReference type="Proteomes" id="UP000320653"/>
    </source>
</evidence>
<sequence>MNRSFVELVIAVKKFLLIVVHMVALFLMPALTAAPVRAQQQMVSDPEIFEKQHFQSTCKTAEFGPDFVKRFDINNDGIVDAVVNHGELTCDGVRGPACTEDGCPHNFYLQAKEGGYIMIATAQIYGYDFIKRFGNMVFVLQMHPRFCDRTDATPCEMTVRVRGGRFVTLFKK</sequence>
<evidence type="ECO:0000313" key="1">
    <source>
        <dbReference type="EMBL" id="TWF52783.1"/>
    </source>
</evidence>
<keyword evidence="2" id="KW-1185">Reference proteome</keyword>